<dbReference type="GO" id="GO:0015293">
    <property type="term" value="F:symporter activity"/>
    <property type="evidence" value="ECO:0007669"/>
    <property type="project" value="InterPro"/>
</dbReference>
<feature type="transmembrane region" description="Helical" evidence="2">
    <location>
        <begin position="21"/>
        <end position="39"/>
    </location>
</feature>
<feature type="transmembrane region" description="Helical" evidence="2">
    <location>
        <begin position="266"/>
        <end position="285"/>
    </location>
</feature>
<dbReference type="Proteomes" id="UP000308114">
    <property type="component" value="Unassembled WGS sequence"/>
</dbReference>
<dbReference type="InterPro" id="IPR039672">
    <property type="entry name" value="MFS_2"/>
</dbReference>
<evidence type="ECO:0000256" key="2">
    <source>
        <dbReference type="SAM" id="Phobius"/>
    </source>
</evidence>
<evidence type="ECO:0000313" key="4">
    <source>
        <dbReference type="Proteomes" id="UP000308114"/>
    </source>
</evidence>
<keyword evidence="2" id="KW-0472">Membrane</keyword>
<dbReference type="InterPro" id="IPR001927">
    <property type="entry name" value="Na/Gal_symport"/>
</dbReference>
<protein>
    <submittedName>
        <fullName evidence="3">MFS transporter</fullName>
    </submittedName>
</protein>
<reference evidence="3 4" key="1">
    <citation type="submission" date="2018-01" db="EMBL/GenBank/DDBJ databases">
        <title>Bacillales members from the olive rhizosphere are effective biological control agents against Verticillium dahliae.</title>
        <authorList>
            <person name="Gomez-Lama C."/>
            <person name="Legarda G."/>
            <person name="Ruano-Rosa D."/>
            <person name="Pizarro-Tobias P."/>
            <person name="Valverde-Corredor A."/>
            <person name="Niqui J.L."/>
            <person name="Trivino J.C."/>
            <person name="Roca A."/>
            <person name="Mercado-Blanco J."/>
        </authorList>
    </citation>
    <scope>NUCLEOTIDE SEQUENCE [LARGE SCALE GENOMIC DNA]</scope>
    <source>
        <strain evidence="3 4">PIC167</strain>
    </source>
</reference>
<feature type="transmembrane region" description="Helical" evidence="2">
    <location>
        <begin position="148"/>
        <end position="172"/>
    </location>
</feature>
<dbReference type="EMBL" id="PNXQ01000016">
    <property type="protein sequence ID" value="TKH41291.1"/>
    <property type="molecule type" value="Genomic_DNA"/>
</dbReference>
<feature type="transmembrane region" description="Helical" evidence="2">
    <location>
        <begin position="51"/>
        <end position="71"/>
    </location>
</feature>
<dbReference type="PANTHER" id="PTHR11328:SF24">
    <property type="entry name" value="MAJOR FACILITATOR SUPERFAMILY (MFS) PROFILE DOMAIN-CONTAINING PROTEIN"/>
    <property type="match status" value="1"/>
</dbReference>
<dbReference type="GO" id="GO:0006814">
    <property type="term" value="P:sodium ion transport"/>
    <property type="evidence" value="ECO:0007669"/>
    <property type="project" value="InterPro"/>
</dbReference>
<gene>
    <name evidence="3" type="ORF">C1I60_17995</name>
</gene>
<feature type="region of interest" description="Disordered" evidence="1">
    <location>
        <begin position="444"/>
        <end position="467"/>
    </location>
</feature>
<dbReference type="Pfam" id="PF13347">
    <property type="entry name" value="MFS_2"/>
    <property type="match status" value="1"/>
</dbReference>
<keyword evidence="2" id="KW-0812">Transmembrane</keyword>
<dbReference type="NCBIfam" id="TIGR00792">
    <property type="entry name" value="gph"/>
    <property type="match status" value="1"/>
</dbReference>
<dbReference type="PANTHER" id="PTHR11328">
    <property type="entry name" value="MAJOR FACILITATOR SUPERFAMILY DOMAIN-CONTAINING PROTEIN"/>
    <property type="match status" value="1"/>
</dbReference>
<dbReference type="CDD" id="cd17332">
    <property type="entry name" value="MFS_MelB_like"/>
    <property type="match status" value="1"/>
</dbReference>
<dbReference type="GO" id="GO:0008643">
    <property type="term" value="P:carbohydrate transport"/>
    <property type="evidence" value="ECO:0007669"/>
    <property type="project" value="InterPro"/>
</dbReference>
<feature type="transmembrane region" description="Helical" evidence="2">
    <location>
        <begin position="115"/>
        <end position="136"/>
    </location>
</feature>
<dbReference type="Gene3D" id="1.20.1250.20">
    <property type="entry name" value="MFS general substrate transporter like domains"/>
    <property type="match status" value="2"/>
</dbReference>
<feature type="transmembrane region" description="Helical" evidence="2">
    <location>
        <begin position="184"/>
        <end position="203"/>
    </location>
</feature>
<proteinExistence type="predicted"/>
<dbReference type="GO" id="GO:0005886">
    <property type="term" value="C:plasma membrane"/>
    <property type="evidence" value="ECO:0007669"/>
    <property type="project" value="TreeGrafter"/>
</dbReference>
<feature type="transmembrane region" description="Helical" evidence="2">
    <location>
        <begin position="407"/>
        <end position="427"/>
    </location>
</feature>
<feature type="transmembrane region" description="Helical" evidence="2">
    <location>
        <begin position="83"/>
        <end position="103"/>
    </location>
</feature>
<comment type="caution">
    <text evidence="3">The sequence shown here is derived from an EMBL/GenBank/DDBJ whole genome shotgun (WGS) entry which is preliminary data.</text>
</comment>
<evidence type="ECO:0000313" key="3">
    <source>
        <dbReference type="EMBL" id="TKH41291.1"/>
    </source>
</evidence>
<name>A0A4V5SPC9_9BACL</name>
<organism evidence="3 4">
    <name type="scientific">Paenibacillus terrae</name>
    <dbReference type="NCBI Taxonomy" id="159743"/>
    <lineage>
        <taxon>Bacteria</taxon>
        <taxon>Bacillati</taxon>
        <taxon>Bacillota</taxon>
        <taxon>Bacilli</taxon>
        <taxon>Bacillales</taxon>
        <taxon>Paenibacillaceae</taxon>
        <taxon>Paenibacillus</taxon>
    </lineage>
</organism>
<sequence>MSMVTKTGIWKQRLGYGVADFACNLIWQMITLYLMFFYTDVMGLEVLAVSALLLVTRIVDGVADAVMGIIIDKTRTRWGKSRPYFLFGAIPFGLLGILTFYVPDIGPVGKLIYAYITYMGLSLAYTMVNIPMASILPSLTRDGQERTMLATIRIIFSFIGATAVSVLTMPLVKMLGNGSQAQGFFWTMVIFSVVGMMMFFVTFKNVEEKVKLQQEKVTVTQTFSALKGNKPWYIFAANIIFMFGGMFFHQGSLIYYFTYYVNRPDLIGLIAGIGSLIPIIGTFIAPLLARHMYKRKLFQIGSVINLAGLLMMLISGTNVFGLIAGAVIAGLGNGVRMPIYFSMQADPVDYGEWKSGISAGGFISSINGFIGKVAMALAGALSGVFLTWGHYIPNQTQSASGLFAIQLNYLIIPMILTVISIMMMFFYRLDHIFPQIRAELQERNPEPDDSLDETTLAAGNKPFPHSV</sequence>
<evidence type="ECO:0000256" key="1">
    <source>
        <dbReference type="SAM" id="MobiDB-lite"/>
    </source>
</evidence>
<keyword evidence="2" id="KW-1133">Transmembrane helix</keyword>
<dbReference type="InterPro" id="IPR036259">
    <property type="entry name" value="MFS_trans_sf"/>
</dbReference>
<dbReference type="AlphaFoldDB" id="A0A4V5SPC9"/>
<accession>A0A4V5SPC9</accession>
<feature type="transmembrane region" description="Helical" evidence="2">
    <location>
        <begin position="362"/>
        <end position="387"/>
    </location>
</feature>
<feature type="transmembrane region" description="Helical" evidence="2">
    <location>
        <begin position="232"/>
        <end position="260"/>
    </location>
</feature>
<dbReference type="SUPFAM" id="SSF103473">
    <property type="entry name" value="MFS general substrate transporter"/>
    <property type="match status" value="1"/>
</dbReference>
<feature type="transmembrane region" description="Helical" evidence="2">
    <location>
        <begin position="320"/>
        <end position="341"/>
    </location>
</feature>